<evidence type="ECO:0000313" key="3">
    <source>
        <dbReference type="Proteomes" id="UP000199406"/>
    </source>
</evidence>
<accession>A0A1G7HUM5</accession>
<dbReference type="InterPro" id="IPR017517">
    <property type="entry name" value="Maleyloyr_isom"/>
</dbReference>
<dbReference type="Pfam" id="PF11716">
    <property type="entry name" value="MDMPI_N"/>
    <property type="match status" value="1"/>
</dbReference>
<gene>
    <name evidence="2" type="ORF">SAMN05660662_0840</name>
</gene>
<dbReference type="InterPro" id="IPR034660">
    <property type="entry name" value="DinB/YfiT-like"/>
</dbReference>
<dbReference type="GO" id="GO:0046872">
    <property type="term" value="F:metal ion binding"/>
    <property type="evidence" value="ECO:0007669"/>
    <property type="project" value="InterPro"/>
</dbReference>
<dbReference type="PANTHER" id="PTHR40758">
    <property type="entry name" value="CONSERVED PROTEIN"/>
    <property type="match status" value="1"/>
</dbReference>
<evidence type="ECO:0000313" key="2">
    <source>
        <dbReference type="EMBL" id="SDF04251.1"/>
    </source>
</evidence>
<dbReference type="Proteomes" id="UP000199406">
    <property type="component" value="Unassembled WGS sequence"/>
</dbReference>
<dbReference type="RefSeq" id="WP_091763800.1">
    <property type="nucleotide sequence ID" value="NZ_FNBT01000001.1"/>
</dbReference>
<dbReference type="InterPro" id="IPR024344">
    <property type="entry name" value="MDMPI_metal-binding"/>
</dbReference>
<dbReference type="AlphaFoldDB" id="A0A1G7HUM5"/>
<dbReference type="GO" id="GO:0005886">
    <property type="term" value="C:plasma membrane"/>
    <property type="evidence" value="ECO:0007669"/>
    <property type="project" value="TreeGrafter"/>
</dbReference>
<name>A0A1G7HUM5_9ACTN</name>
<evidence type="ECO:0000259" key="1">
    <source>
        <dbReference type="Pfam" id="PF11716"/>
    </source>
</evidence>
<dbReference type="STRING" id="1550231.SAMN05660662_0840"/>
<dbReference type="SUPFAM" id="SSF109854">
    <property type="entry name" value="DinB/YfiT-like putative metalloenzymes"/>
    <property type="match status" value="1"/>
</dbReference>
<feature type="domain" description="Mycothiol-dependent maleylpyruvate isomerase metal-binding" evidence="1">
    <location>
        <begin position="12"/>
        <end position="129"/>
    </location>
</feature>
<protein>
    <submittedName>
        <fullName evidence="2">TIGR03083 family protein</fullName>
    </submittedName>
</protein>
<dbReference type="EMBL" id="FNBT01000001">
    <property type="protein sequence ID" value="SDF04251.1"/>
    <property type="molecule type" value="Genomic_DNA"/>
</dbReference>
<keyword evidence="3" id="KW-1185">Reference proteome</keyword>
<dbReference type="PANTHER" id="PTHR40758:SF1">
    <property type="entry name" value="CONSERVED PROTEIN"/>
    <property type="match status" value="1"/>
</dbReference>
<sequence length="229" mass="25796">MTPETPDWLDLLRAHTEGFAVAISDADHDALVPACPGWSVRDLVVHLGEVHQWAAHCVVEGNPAFRPRPVERDRRELTAWYRHHASRLVDVLTATRADAPAWTLDDRDASALFWRRRQVHETVLHTWDAHDALGQVPQVDPWLAWDGVLEVRDVIYPRQVRLGRVEPLPRGIRLVATDVAGDITIGEREPVAVRGRAEVLLRLLWHRADPDAALVDRQASRLLSGALTP</sequence>
<dbReference type="NCBIfam" id="TIGR03083">
    <property type="entry name" value="maleylpyruvate isomerase family mycothiol-dependent enzyme"/>
    <property type="match status" value="1"/>
</dbReference>
<organism evidence="2 3">
    <name type="scientific">Blastococcus aurantiacus</name>
    <dbReference type="NCBI Taxonomy" id="1550231"/>
    <lineage>
        <taxon>Bacteria</taxon>
        <taxon>Bacillati</taxon>
        <taxon>Actinomycetota</taxon>
        <taxon>Actinomycetes</taxon>
        <taxon>Geodermatophilales</taxon>
        <taxon>Geodermatophilaceae</taxon>
        <taxon>Blastococcus</taxon>
    </lineage>
</organism>
<proteinExistence type="predicted"/>
<dbReference type="OrthoDB" id="3671213at2"/>
<reference evidence="3" key="1">
    <citation type="submission" date="2016-10" db="EMBL/GenBank/DDBJ databases">
        <authorList>
            <person name="Varghese N."/>
            <person name="Submissions S."/>
        </authorList>
    </citation>
    <scope>NUCLEOTIDE SEQUENCE [LARGE SCALE GENOMIC DNA]</scope>
    <source>
        <strain evidence="3">DSM 44268</strain>
    </source>
</reference>